<sequence>MTLIVAYQVFMRYVVNASPSWTEGTAILLMSWFIFLGAAVGVRENFHMGFDVLIYVLPKGAKGVLRTISDLAVFAFAAGMVYYGGTLAVRGWGVTIPVLHIPQTMTYLPIVISGFMMCLYSLERMLLRLAGEPVDEPPAELVTEA</sequence>
<organism evidence="11 12">
    <name type="scientific">Devosia aurantiaca</name>
    <dbReference type="NCBI Taxonomy" id="2714858"/>
    <lineage>
        <taxon>Bacteria</taxon>
        <taxon>Pseudomonadati</taxon>
        <taxon>Pseudomonadota</taxon>
        <taxon>Alphaproteobacteria</taxon>
        <taxon>Hyphomicrobiales</taxon>
        <taxon>Devosiaceae</taxon>
        <taxon>Devosia</taxon>
    </lineage>
</organism>
<comment type="subunit">
    <text evidence="9">The complex comprises the extracytoplasmic solute receptor protein and the two transmembrane proteins.</text>
</comment>
<feature type="domain" description="Tripartite ATP-independent periplasmic transporters DctQ component" evidence="10">
    <location>
        <begin position="1"/>
        <end position="129"/>
    </location>
</feature>
<dbReference type="PANTHER" id="PTHR35011">
    <property type="entry name" value="2,3-DIKETO-L-GULONATE TRAP TRANSPORTER SMALL PERMEASE PROTEIN YIAM"/>
    <property type="match status" value="1"/>
</dbReference>
<dbReference type="Pfam" id="PF04290">
    <property type="entry name" value="DctQ"/>
    <property type="match status" value="1"/>
</dbReference>
<dbReference type="InterPro" id="IPR055348">
    <property type="entry name" value="DctQ"/>
</dbReference>
<evidence type="ECO:0000256" key="6">
    <source>
        <dbReference type="ARBA" id="ARBA00022989"/>
    </source>
</evidence>
<evidence type="ECO:0000259" key="10">
    <source>
        <dbReference type="Pfam" id="PF04290"/>
    </source>
</evidence>
<keyword evidence="5 9" id="KW-0812">Transmembrane</keyword>
<keyword evidence="12" id="KW-1185">Reference proteome</keyword>
<keyword evidence="4 9" id="KW-0997">Cell inner membrane</keyword>
<comment type="caution">
    <text evidence="11">The sequence shown here is derived from an EMBL/GenBank/DDBJ whole genome shotgun (WGS) entry which is preliminary data.</text>
</comment>
<comment type="similarity">
    <text evidence="8 9">Belongs to the TRAP transporter small permease family.</text>
</comment>
<keyword evidence="6 9" id="KW-1133">Transmembrane helix</keyword>
<dbReference type="InterPro" id="IPR007387">
    <property type="entry name" value="TRAP_DctQ"/>
</dbReference>
<comment type="caution">
    <text evidence="9">Lacks conserved residue(s) required for the propagation of feature annotation.</text>
</comment>
<evidence type="ECO:0000313" key="12">
    <source>
        <dbReference type="Proteomes" id="UP000474802"/>
    </source>
</evidence>
<keyword evidence="3" id="KW-1003">Cell membrane</keyword>
<proteinExistence type="inferred from homology"/>
<evidence type="ECO:0000256" key="1">
    <source>
        <dbReference type="ARBA" id="ARBA00004429"/>
    </source>
</evidence>
<evidence type="ECO:0000256" key="3">
    <source>
        <dbReference type="ARBA" id="ARBA00022475"/>
    </source>
</evidence>
<reference evidence="11 12" key="2">
    <citation type="submission" date="2020-03" db="EMBL/GenBank/DDBJ databases">
        <title>Devosia chinhatensis sp. nov., isolated from a hexachlorocyclohexane (HCH) dump site in India.</title>
        <authorList>
            <person name="Kumar M."/>
            <person name="Lal R."/>
        </authorList>
    </citation>
    <scope>NUCLEOTIDE SEQUENCE [LARGE SCALE GENOMIC DNA]</scope>
    <source>
        <strain evidence="11 12">H239</strain>
    </source>
</reference>
<dbReference type="GO" id="GO:0005886">
    <property type="term" value="C:plasma membrane"/>
    <property type="evidence" value="ECO:0007669"/>
    <property type="project" value="UniProtKB-SubCell"/>
</dbReference>
<evidence type="ECO:0000256" key="8">
    <source>
        <dbReference type="ARBA" id="ARBA00038436"/>
    </source>
</evidence>
<reference evidence="11 12" key="1">
    <citation type="submission" date="2020-02" db="EMBL/GenBank/DDBJ databases">
        <authorList>
            <person name="Khan S.A."/>
            <person name="Jeon C.O."/>
            <person name="Chun B.H."/>
        </authorList>
    </citation>
    <scope>NUCLEOTIDE SEQUENCE [LARGE SCALE GENOMIC DNA]</scope>
    <source>
        <strain evidence="11 12">H239</strain>
    </source>
</reference>
<feature type="transmembrane region" description="Helical" evidence="9">
    <location>
        <begin position="63"/>
        <end position="84"/>
    </location>
</feature>
<feature type="transmembrane region" description="Helical" evidence="9">
    <location>
        <begin position="20"/>
        <end position="42"/>
    </location>
</feature>
<feature type="transmembrane region" description="Helical" evidence="9">
    <location>
        <begin position="104"/>
        <end position="122"/>
    </location>
</feature>
<evidence type="ECO:0000256" key="5">
    <source>
        <dbReference type="ARBA" id="ARBA00022692"/>
    </source>
</evidence>
<comment type="subcellular location">
    <subcellularLocation>
        <location evidence="1 9">Cell inner membrane</location>
        <topology evidence="1 9">Multi-pass membrane protein</topology>
    </subcellularLocation>
</comment>
<dbReference type="Proteomes" id="UP000474802">
    <property type="component" value="Unassembled WGS sequence"/>
</dbReference>
<evidence type="ECO:0000313" key="11">
    <source>
        <dbReference type="EMBL" id="NGP18337.1"/>
    </source>
</evidence>
<evidence type="ECO:0000256" key="4">
    <source>
        <dbReference type="ARBA" id="ARBA00022519"/>
    </source>
</evidence>
<accession>A0A6M1SFQ4</accession>
<keyword evidence="7 9" id="KW-0472">Membrane</keyword>
<protein>
    <recommendedName>
        <fullName evidence="9">TRAP transporter small permease protein</fullName>
    </recommendedName>
</protein>
<dbReference type="GO" id="GO:0022857">
    <property type="term" value="F:transmembrane transporter activity"/>
    <property type="evidence" value="ECO:0007669"/>
    <property type="project" value="UniProtKB-UniRule"/>
</dbReference>
<evidence type="ECO:0000256" key="7">
    <source>
        <dbReference type="ARBA" id="ARBA00023136"/>
    </source>
</evidence>
<dbReference type="GO" id="GO:0015740">
    <property type="term" value="P:C4-dicarboxylate transport"/>
    <property type="evidence" value="ECO:0007669"/>
    <property type="project" value="TreeGrafter"/>
</dbReference>
<evidence type="ECO:0000256" key="9">
    <source>
        <dbReference type="RuleBase" id="RU369079"/>
    </source>
</evidence>
<dbReference type="AlphaFoldDB" id="A0A6M1SFQ4"/>
<name>A0A6M1SFQ4_9HYPH</name>
<comment type="function">
    <text evidence="9">Part of the tripartite ATP-independent periplasmic (TRAP) transport system.</text>
</comment>
<dbReference type="EMBL" id="JAALFG010000002">
    <property type="protein sequence ID" value="NGP18337.1"/>
    <property type="molecule type" value="Genomic_DNA"/>
</dbReference>
<keyword evidence="2 9" id="KW-0813">Transport</keyword>
<dbReference type="PANTHER" id="PTHR35011:SF11">
    <property type="entry name" value="TRAP TRANSPORTER SMALL PERMEASE PROTEIN"/>
    <property type="match status" value="1"/>
</dbReference>
<gene>
    <name evidence="11" type="ORF">G5575_12320</name>
</gene>
<evidence type="ECO:0000256" key="2">
    <source>
        <dbReference type="ARBA" id="ARBA00022448"/>
    </source>
</evidence>